<gene>
    <name evidence="2" type="ORF">CAAU_0767</name>
</gene>
<name>I7J4Q0_9CLOT</name>
<dbReference type="EMBL" id="CAKP01000036">
    <property type="protein sequence ID" value="CCJ32851.1"/>
    <property type="molecule type" value="Genomic_DNA"/>
</dbReference>
<proteinExistence type="predicted"/>
<protein>
    <submittedName>
        <fullName evidence="2">Uncharacterized protein</fullName>
    </submittedName>
</protein>
<feature type="coiled-coil region" evidence="1">
    <location>
        <begin position="215"/>
        <end position="245"/>
    </location>
</feature>
<dbReference type="AlphaFoldDB" id="I7J4Q0"/>
<keyword evidence="3" id="KW-1185">Reference proteome</keyword>
<dbReference type="Proteomes" id="UP000007652">
    <property type="component" value="Unassembled WGS sequence"/>
</dbReference>
<comment type="caution">
    <text evidence="2">The sequence shown here is derived from an EMBL/GenBank/DDBJ whole genome shotgun (WGS) entry which is preliminary data.</text>
</comment>
<reference evidence="2 3" key="1">
    <citation type="journal article" date="2011" name="J. Bacteriol.">
        <title>Draft genome sequence of Caloramator australicus strain RC3T, a thermoanaerobe from the Great Artesian Basin of Australia.</title>
        <authorList>
            <person name="Ogg C.D."/>
            <person name="Patel B.K.C."/>
        </authorList>
    </citation>
    <scope>NUCLEOTIDE SEQUENCE [LARGE SCALE GENOMIC DNA]</scope>
    <source>
        <strain evidence="2 3">RC3</strain>
    </source>
</reference>
<evidence type="ECO:0000256" key="1">
    <source>
        <dbReference type="SAM" id="Coils"/>
    </source>
</evidence>
<dbReference type="eggNOG" id="ENOG5033B7Z">
    <property type="taxonomic scope" value="Bacteria"/>
</dbReference>
<dbReference type="RefSeq" id="WP_008908127.1">
    <property type="nucleotide sequence ID" value="NZ_CAKP01000036.1"/>
</dbReference>
<evidence type="ECO:0000313" key="3">
    <source>
        <dbReference type="Proteomes" id="UP000007652"/>
    </source>
</evidence>
<dbReference type="STRING" id="857293.CAAU_0767"/>
<feature type="coiled-coil region" evidence="1">
    <location>
        <begin position="123"/>
        <end position="181"/>
    </location>
</feature>
<dbReference type="OrthoDB" id="1864099at2"/>
<sequence length="321" mass="38140">MGELEIKQFDYNQLDTSTAEFLKQKERNMREIVGNAYTQLGKELKEAQERLAGKNQYDGVFEKWYMALGFKKDTVYRLIQRYELVLANCENQKLIEELPVSLTYEIAKPSADEELKQKVLAGEIKTLKEYKELLKAKQEAERKAEIEEEKARELQRQKELLERQYEQARRYAQEVEEKYKEKMFEKPREIVREVIKEVPKEVVKEVVKEVIPEDYEALKKKVEELERVSKKYKELAEEKADVKLEALNRFRFKNAIREMIRVLNKSITEATIYLNETDEEEMQAEGEKAINELQKAIETIESWMNKREEGGYIYADYSIQS</sequence>
<accession>I7J4Q0</accession>
<organism evidence="2 3">
    <name type="scientific">Caloramator australicus RC3</name>
    <dbReference type="NCBI Taxonomy" id="857293"/>
    <lineage>
        <taxon>Bacteria</taxon>
        <taxon>Bacillati</taxon>
        <taxon>Bacillota</taxon>
        <taxon>Clostridia</taxon>
        <taxon>Eubacteriales</taxon>
        <taxon>Clostridiaceae</taxon>
        <taxon>Caloramator</taxon>
    </lineage>
</organism>
<keyword evidence="1" id="KW-0175">Coiled coil</keyword>
<evidence type="ECO:0000313" key="2">
    <source>
        <dbReference type="EMBL" id="CCJ32851.1"/>
    </source>
</evidence>